<comment type="caution">
    <text evidence="1">The sequence shown here is derived from an EMBL/GenBank/DDBJ whole genome shotgun (WGS) entry which is preliminary data.</text>
</comment>
<evidence type="ECO:0000313" key="1">
    <source>
        <dbReference type="EMBL" id="RAI37476.1"/>
    </source>
</evidence>
<accession>A0A327KH67</accession>
<reference evidence="1 2" key="1">
    <citation type="submission" date="2017-07" db="EMBL/GenBank/DDBJ databases">
        <title>Draft Genome Sequences of Select Purple Nonsulfur Bacteria.</title>
        <authorList>
            <person name="Lasarre B."/>
            <person name="Mckinlay J.B."/>
        </authorList>
    </citation>
    <scope>NUCLEOTIDE SEQUENCE [LARGE SCALE GENOMIC DNA]</scope>
    <source>
        <strain evidence="1 2">DSM 11907</strain>
    </source>
</reference>
<dbReference type="EMBL" id="NPEU01000182">
    <property type="protein sequence ID" value="RAI37476.1"/>
    <property type="molecule type" value="Genomic_DNA"/>
</dbReference>
<name>A0A327KH67_9BRAD</name>
<gene>
    <name evidence="1" type="ORF">CH338_15980</name>
</gene>
<sequence length="65" mass="6626">MTSPTTEARIKDVSLSTGGTTVTIALSCTTVPAARELFGDLRRAHAAGELVTALNVQSAAQDVGP</sequence>
<organism evidence="1 2">
    <name type="scientific">Rhodoplanes elegans</name>
    <dbReference type="NCBI Taxonomy" id="29408"/>
    <lineage>
        <taxon>Bacteria</taxon>
        <taxon>Pseudomonadati</taxon>
        <taxon>Pseudomonadota</taxon>
        <taxon>Alphaproteobacteria</taxon>
        <taxon>Hyphomicrobiales</taxon>
        <taxon>Nitrobacteraceae</taxon>
        <taxon>Rhodoplanes</taxon>
    </lineage>
</organism>
<keyword evidence="2" id="KW-1185">Reference proteome</keyword>
<dbReference type="AlphaFoldDB" id="A0A327KH67"/>
<dbReference type="RefSeq" id="WP_111358140.1">
    <property type="nucleotide sequence ID" value="NZ_NHSK01000051.1"/>
</dbReference>
<dbReference type="Proteomes" id="UP000248863">
    <property type="component" value="Unassembled WGS sequence"/>
</dbReference>
<protein>
    <submittedName>
        <fullName evidence="1">Uncharacterized protein</fullName>
    </submittedName>
</protein>
<proteinExistence type="predicted"/>
<evidence type="ECO:0000313" key="2">
    <source>
        <dbReference type="Proteomes" id="UP000248863"/>
    </source>
</evidence>